<protein>
    <submittedName>
        <fullName evidence="1">Uncharacterized protein</fullName>
    </submittedName>
</protein>
<organism evidence="1">
    <name type="scientific">Rhizophora mucronata</name>
    <name type="common">Asiatic mangrove</name>
    <dbReference type="NCBI Taxonomy" id="61149"/>
    <lineage>
        <taxon>Eukaryota</taxon>
        <taxon>Viridiplantae</taxon>
        <taxon>Streptophyta</taxon>
        <taxon>Embryophyta</taxon>
        <taxon>Tracheophyta</taxon>
        <taxon>Spermatophyta</taxon>
        <taxon>Magnoliopsida</taxon>
        <taxon>eudicotyledons</taxon>
        <taxon>Gunneridae</taxon>
        <taxon>Pentapetalae</taxon>
        <taxon>rosids</taxon>
        <taxon>fabids</taxon>
        <taxon>Malpighiales</taxon>
        <taxon>Rhizophoraceae</taxon>
        <taxon>Rhizophora</taxon>
    </lineage>
</organism>
<dbReference type="EMBL" id="GGEC01069096">
    <property type="protein sequence ID" value="MBX49580.1"/>
    <property type="molecule type" value="Transcribed_RNA"/>
</dbReference>
<name>A0A2P2P4C7_RHIMU</name>
<sequence>MKLAHSVEKAARKKFDDSKPYQETIKSYNYRDVLSKPIIHDSLHVKMPTFLNYQVDRIRIHEDINLALICL</sequence>
<reference evidence="1" key="1">
    <citation type="submission" date="2018-02" db="EMBL/GenBank/DDBJ databases">
        <title>Rhizophora mucronata_Transcriptome.</title>
        <authorList>
            <person name="Meera S.P."/>
            <person name="Sreeshan A."/>
            <person name="Augustine A."/>
        </authorList>
    </citation>
    <scope>NUCLEOTIDE SEQUENCE</scope>
    <source>
        <tissue evidence="1">Leaf</tissue>
    </source>
</reference>
<dbReference type="AlphaFoldDB" id="A0A2P2P4C7"/>
<proteinExistence type="predicted"/>
<accession>A0A2P2P4C7</accession>
<evidence type="ECO:0000313" key="1">
    <source>
        <dbReference type="EMBL" id="MBX49580.1"/>
    </source>
</evidence>